<dbReference type="Pfam" id="PF00271">
    <property type="entry name" value="Helicase_C"/>
    <property type="match status" value="1"/>
</dbReference>
<evidence type="ECO:0000259" key="22">
    <source>
        <dbReference type="PROSITE" id="PS51194"/>
    </source>
</evidence>
<evidence type="ECO:0000259" key="19">
    <source>
        <dbReference type="PROSITE" id="PS50016"/>
    </source>
</evidence>
<feature type="compositionally biased region" description="Basic and acidic residues" evidence="16">
    <location>
        <begin position="2149"/>
        <end position="2166"/>
    </location>
</feature>
<feature type="region of interest" description="Disordered" evidence="16">
    <location>
        <begin position="839"/>
        <end position="879"/>
    </location>
</feature>
<dbReference type="GO" id="GO:0016787">
    <property type="term" value="F:hydrolase activity"/>
    <property type="evidence" value="ECO:0007669"/>
    <property type="project" value="UniProtKB-KW"/>
</dbReference>
<feature type="compositionally biased region" description="Polar residues" evidence="16">
    <location>
        <begin position="643"/>
        <end position="678"/>
    </location>
</feature>
<dbReference type="InterPro" id="IPR019787">
    <property type="entry name" value="Znf_PHD-finger"/>
</dbReference>
<dbReference type="InterPro" id="IPR013083">
    <property type="entry name" value="Znf_RING/FYVE/PHD"/>
</dbReference>
<evidence type="ECO:0000256" key="5">
    <source>
        <dbReference type="ARBA" id="ARBA00022771"/>
    </source>
</evidence>
<feature type="domain" description="Helicase ATP-binding" evidence="21">
    <location>
        <begin position="1073"/>
        <end position="1255"/>
    </location>
</feature>
<keyword evidence="10 14" id="KW-0103">Bromodomain</keyword>
<feature type="region of interest" description="Disordered" evidence="16">
    <location>
        <begin position="612"/>
        <end position="631"/>
    </location>
</feature>
<dbReference type="SMART" id="SM00298">
    <property type="entry name" value="CHROMO"/>
    <property type="match status" value="1"/>
</dbReference>
<evidence type="ECO:0000256" key="1">
    <source>
        <dbReference type="ARBA" id="ARBA00004123"/>
    </source>
</evidence>
<evidence type="ECO:0000256" key="6">
    <source>
        <dbReference type="ARBA" id="ARBA00022801"/>
    </source>
</evidence>
<feature type="compositionally biased region" description="Basic residues" evidence="16">
    <location>
        <begin position="2279"/>
        <end position="2289"/>
    </location>
</feature>
<dbReference type="CDD" id="cd04369">
    <property type="entry name" value="Bromodomain"/>
    <property type="match status" value="3"/>
</dbReference>
<evidence type="ECO:0000256" key="16">
    <source>
        <dbReference type="SAM" id="MobiDB-lite"/>
    </source>
</evidence>
<evidence type="ECO:0000256" key="15">
    <source>
        <dbReference type="PROSITE-ProRule" id="PRU00146"/>
    </source>
</evidence>
<dbReference type="Pfam" id="PF00628">
    <property type="entry name" value="PHD"/>
    <property type="match status" value="1"/>
</dbReference>
<dbReference type="Pfam" id="PF02008">
    <property type="entry name" value="zf-CXXC"/>
    <property type="match status" value="1"/>
</dbReference>
<feature type="compositionally biased region" description="Basic residues" evidence="16">
    <location>
        <begin position="1810"/>
        <end position="1819"/>
    </location>
</feature>
<dbReference type="PRINTS" id="PR00503">
    <property type="entry name" value="BROMODOMAIN"/>
</dbReference>
<gene>
    <name evidence="23" type="ORF">DBRI1063_LOCUS25232</name>
</gene>
<dbReference type="Gene3D" id="1.20.920.10">
    <property type="entry name" value="Bromodomain-like"/>
    <property type="match status" value="3"/>
</dbReference>
<dbReference type="PROSITE" id="PS50013">
    <property type="entry name" value="CHROMO_2"/>
    <property type="match status" value="1"/>
</dbReference>
<keyword evidence="3" id="KW-0677">Repeat</keyword>
<sequence>MDEIEQAPFIILAREEQEQYEKERAMMEKAQKPNEMWQPLRRCLKVLDRISADGFSNIFLEPVDTEQFPDYEEYVDQPMDLGTVRDKIVRRKYQAPENFARDMRRIWNNCKVYNQHGSAIWHVADYMSKQFERLYHAWVLEYRDRYLRWINPKSRPWEPSCRQCDGECGTPDEKMVLCDHCDAMYGMACLKPPLSKLPTGIWQCPDCISKIQSKKGVRLLSAVSEQAARKRAELGDTPKKKIMRKMFLVKWSGLGYEHCTWETQKDVGDDALIAEYRILNNMTPDEPDLNEEEVQKVLEKTQHLTVENAGGVSYIPDLRSQLYSQTRAFHFFKFGIDLPERLSAECGPKTNASSAGVSIIPRSSGGDNNYIIPDSRYELFSKRTSQHHEEVLECVADLVSKVSRSETRQNLSLATSLPPLLTGEYDAVVPITSKGLMMNVGEIHGSVAFLGYRAFPDGSKGPSELSNLIRNVGDKIIAVDGQSTINKTFKEVILMLRESGKNKFAYMRFLENKYAVCNSELASVGSSGLFVVDKLKKKFVTDRRRLLVTRLQCEGIADEEIKEENDKDSDGSVGSQDNSDDDDDSDSDSSEGQFVPDSDDDELVITQKVKQDLAATHRATPPVSNATEAYKAKEKVIGDLEPTATTSKLPATPDQNGSFSATESSLPLVQSPNTTSKTGMMLHMSVSDKKSNGTSMPPGTGEPFKDNNDSTDSQHLSSTLDNNDGEEKKLGDSNHKPLLDGRQKDAQAKPDIIPSVEPTTEAILSNQTSVQVKDEDDNKINLLKEKKIEDPPKPLLHKRKTTRCLAYQLLDVDVGYSSDEGGDEDCAYYLDGVDNTFSSRKQVNGQPQLLAEDKEATDGQNTGNSGNDDRQGSGDSKLPVKRTEFSTLGDRAKLCAAIALTGYEPDPDDFDNYPLLSSKELAAKSKAEAEAKERDMAEKEALEKKVNLDGSEEFKKKSTTKIEQLSTSTNEVVRVWANAEEAAATLQLQIQQIKQILKGEYNEDIGDEVGGYRWRYADEDAEVTKSADSGKNSKGKKAFLEFRDKLYDHEKPHNYKNGNKLRDYQVDGVNWLASCWYKRHSCILADEMGLGKTVQIVSYIEHLFRAEKILRPFLVVVPLSTVEHWRREFEGWTDMQCCVYHDRQRVWRDVMREYEWYYADRPHTADYLKFDVLVTTYDTLIGDFDVIGQIPWRVTVVDEAHRLRNVKGKLLECMKEISAKGTLQYGFQSRVLMTGTPLQNNTQELWTLLNFIEPYKFPSMEEFQVSFGNMANREQVEALQRKISPYMLRRVKEDVAKDIPAKEETVIDVELTSIQKQYYRAIFEHNHAFLSMGASRTTAPKLMNIQMELRKCCNHPFLLDGIESREMEKANKELTEKGVLDGKTPEEQHQLLNVHGYIQTSGKMVLLDKLLPKLRQEGHKVLIFSQMVKMLDLISDYCDFRGFRHERLDGRVRGNERQKAIDRFETEHDSFLFLLSTRAGGVGINLTAADICIIFDSDWNPQNDVQAQARCHRIGQTKDVMIYRLITSRTFEQEMFDRASKKLGLEQAVLGTFGQDNDDDKPTSKEMEQLLKKGAYALLEDENDEIGKEFCADDIESILAKRTRTRVVEGTKTASWLNKQGMNITKSKFTAEAANAGVDVDDPLFWQKVMPDFVTPTIMLTKLKDLSKMAEKMASASKKKTPGNDANAQDRLEGGDQLHISRGNQKKINKFMSDVTGMMDGIFEQVEDDTLPSTEKAACSKLLLTISVKHKMFNEEQRSMAKIMLKRLEGDRRRRCRTNGSEPGRFSKRGALHEEVPVASPVPEQLLITKTKRRKRRQKGKEVEEEEEDKEELEKESRNVSPVASPKDKRHVGQDDYLPHSDSEADWSDIGDDLYQTTKKKAGISKKEARRRRAWASDKDAAAAAGRPWPSFPRHVVSKVLGTLLDEMIRIDTAKGGIFSVPVSRDDYPEYYEVVKQPMDYGTMKEKLANGEYRSAQAMQKDFVLVMQNCLLFNAPDSDIVREARDQALMRPKLLKKAAMDNNLFLSEDGTILEVHSDDEGKGEKEKRREHGDKDEKKIPRKKRARKKMETGSPEVLERVRTPGSRLVRCGECDGCKREDCGECVACQDKRKFGGKGTLKQGCHRRHCNNMKEQITNKPIPRKKSKRNVSRDAEGEDHKEETRKEDDDSTTFTKNNKDEDISASTPKKKRPRIRITLSVNGSSSKSEHDSAVDLEKNTLPQGDTEAKKKKRPLDEEETVTLGIATSERRKRKRRPTDKSFGEEVEEGELIDAEDTLARSPKKKKKKRKQIHGDDLKETSSSVAKIQDEDDKEEGEVDEQIEPDENDNEIDQLNDPASVYMNLSFIKEERHSLDRTIENARHFFTKRGPWSLPKAVGEDKFGEVAKHVLNKIVRFDTYSLFEEEVTENEAPGYYDIIKKPMDFGTMKKKLQKGDYGDGSTAMSALYADFLLVIDNCILYNDEGGDVIDEAARIVSFLPETFASVCVAIANKSSKRSRQRKSG</sequence>
<keyword evidence="9" id="KW-0805">Transcription regulation</keyword>
<evidence type="ECO:0000256" key="14">
    <source>
        <dbReference type="PROSITE-ProRule" id="PRU00035"/>
    </source>
</evidence>
<dbReference type="SMART" id="SM00487">
    <property type="entry name" value="DEXDc"/>
    <property type="match status" value="1"/>
</dbReference>
<keyword evidence="2" id="KW-0479">Metal-binding</keyword>
<feature type="region of interest" description="Disordered" evidence="16">
    <location>
        <begin position="642"/>
        <end position="770"/>
    </location>
</feature>
<dbReference type="InterPro" id="IPR023780">
    <property type="entry name" value="Chromo_domain"/>
</dbReference>
<evidence type="ECO:0000259" key="18">
    <source>
        <dbReference type="PROSITE" id="PS50014"/>
    </source>
</evidence>
<keyword evidence="7" id="KW-0862">Zinc</keyword>
<evidence type="ECO:0000259" key="20">
    <source>
        <dbReference type="PROSITE" id="PS51058"/>
    </source>
</evidence>
<feature type="region of interest" description="Disordered" evidence="16">
    <location>
        <begin position="559"/>
        <end position="602"/>
    </location>
</feature>
<dbReference type="SUPFAM" id="SSF52540">
    <property type="entry name" value="P-loop containing nucleoside triphosphate hydrolases"/>
    <property type="match status" value="2"/>
</dbReference>
<dbReference type="GO" id="GO:0008270">
    <property type="term" value="F:zinc ion binding"/>
    <property type="evidence" value="ECO:0007669"/>
    <property type="project" value="UniProtKB-KW"/>
</dbReference>
<dbReference type="PROSITE" id="PS51194">
    <property type="entry name" value="HELICASE_CTER"/>
    <property type="match status" value="1"/>
</dbReference>
<keyword evidence="6" id="KW-0378">Hydrolase</keyword>
<dbReference type="EMBL" id="HBGN01039440">
    <property type="protein sequence ID" value="CAD9357880.1"/>
    <property type="molecule type" value="Transcribed_RNA"/>
</dbReference>
<feature type="domain" description="PHD-type" evidence="19">
    <location>
        <begin position="158"/>
        <end position="210"/>
    </location>
</feature>
<evidence type="ECO:0000259" key="17">
    <source>
        <dbReference type="PROSITE" id="PS50013"/>
    </source>
</evidence>
<evidence type="ECO:0000256" key="7">
    <source>
        <dbReference type="ARBA" id="ARBA00022833"/>
    </source>
</evidence>
<feature type="region of interest" description="Disordered" evidence="16">
    <location>
        <begin position="2036"/>
        <end position="2079"/>
    </location>
</feature>
<feature type="domain" description="Bromo" evidence="18">
    <location>
        <begin position="51"/>
        <end position="121"/>
    </location>
</feature>
<reference evidence="23" key="1">
    <citation type="submission" date="2021-01" db="EMBL/GenBank/DDBJ databases">
        <authorList>
            <person name="Corre E."/>
            <person name="Pelletier E."/>
            <person name="Niang G."/>
            <person name="Scheremetjew M."/>
            <person name="Finn R."/>
            <person name="Kale V."/>
            <person name="Holt S."/>
            <person name="Cochrane G."/>
            <person name="Meng A."/>
            <person name="Brown T."/>
            <person name="Cohen L."/>
        </authorList>
    </citation>
    <scope>NUCLEOTIDE SEQUENCE</scope>
    <source>
        <strain evidence="23">Pop2</strain>
    </source>
</reference>
<proteinExistence type="predicted"/>
<dbReference type="InterPro" id="IPR023779">
    <property type="entry name" value="Chromodomain_CS"/>
</dbReference>
<feature type="region of interest" description="Disordered" evidence="16">
    <location>
        <begin position="1673"/>
        <end position="1693"/>
    </location>
</feature>
<dbReference type="PROSITE" id="PS50016">
    <property type="entry name" value="ZF_PHD_2"/>
    <property type="match status" value="1"/>
</dbReference>
<dbReference type="PROSITE" id="PS51192">
    <property type="entry name" value="HELICASE_ATP_BIND_1"/>
    <property type="match status" value="1"/>
</dbReference>
<dbReference type="InterPro" id="IPR000953">
    <property type="entry name" value="Chromo/chromo_shadow_dom"/>
</dbReference>
<dbReference type="Gene3D" id="1.10.10.10">
    <property type="entry name" value="Winged helix-like DNA-binding domain superfamily/Winged helix DNA-binding domain"/>
    <property type="match status" value="1"/>
</dbReference>
<keyword evidence="11" id="KW-0238">DNA-binding</keyword>
<feature type="compositionally biased region" description="Basic and acidic residues" evidence="16">
    <location>
        <begin position="1851"/>
        <end position="1863"/>
    </location>
</feature>
<keyword evidence="12" id="KW-0804">Transcription</keyword>
<feature type="compositionally biased region" description="Acidic residues" evidence="16">
    <location>
        <begin position="578"/>
        <end position="589"/>
    </location>
</feature>
<organism evidence="23">
    <name type="scientific">Ditylum brightwellii</name>
    <dbReference type="NCBI Taxonomy" id="49249"/>
    <lineage>
        <taxon>Eukaryota</taxon>
        <taxon>Sar</taxon>
        <taxon>Stramenopiles</taxon>
        <taxon>Ochrophyta</taxon>
        <taxon>Bacillariophyta</taxon>
        <taxon>Mediophyceae</taxon>
        <taxon>Lithodesmiophycidae</taxon>
        <taxon>Lithodesmiales</taxon>
        <taxon>Lithodesmiaceae</taxon>
        <taxon>Ditylum</taxon>
    </lineage>
</organism>
<accession>A0A7S2EV94</accession>
<dbReference type="SMART" id="SM00249">
    <property type="entry name" value="PHD"/>
    <property type="match status" value="1"/>
</dbReference>
<protein>
    <submittedName>
        <fullName evidence="23">Uncharacterized protein</fullName>
    </submittedName>
</protein>
<name>A0A7S2EV94_9STRA</name>
<dbReference type="InterPro" id="IPR027417">
    <property type="entry name" value="P-loop_NTPase"/>
</dbReference>
<evidence type="ECO:0000256" key="11">
    <source>
        <dbReference type="ARBA" id="ARBA00023125"/>
    </source>
</evidence>
<dbReference type="PROSITE" id="PS00633">
    <property type="entry name" value="BROMODOMAIN_1"/>
    <property type="match status" value="1"/>
</dbReference>
<dbReference type="InterPro" id="IPR002857">
    <property type="entry name" value="Znf_CXXC"/>
</dbReference>
<feature type="compositionally biased region" description="Polar residues" evidence="16">
    <location>
        <begin position="710"/>
        <end position="722"/>
    </location>
</feature>
<dbReference type="Pfam" id="PF00176">
    <property type="entry name" value="SNF2-rel_dom"/>
    <property type="match status" value="1"/>
</dbReference>
<dbReference type="CDD" id="cd00136">
    <property type="entry name" value="PDZ_canonical"/>
    <property type="match status" value="1"/>
</dbReference>
<feature type="region of interest" description="Disordered" evidence="16">
    <location>
        <begin position="2134"/>
        <end position="2332"/>
    </location>
</feature>
<dbReference type="InterPro" id="IPR036034">
    <property type="entry name" value="PDZ_sf"/>
</dbReference>
<evidence type="ECO:0000259" key="21">
    <source>
        <dbReference type="PROSITE" id="PS51192"/>
    </source>
</evidence>
<dbReference type="CDD" id="cd15543">
    <property type="entry name" value="PHD_RSF1"/>
    <property type="match status" value="1"/>
</dbReference>
<evidence type="ECO:0000256" key="12">
    <source>
        <dbReference type="ARBA" id="ARBA00023163"/>
    </source>
</evidence>
<feature type="compositionally biased region" description="Basic and acidic residues" evidence="16">
    <location>
        <begin position="2036"/>
        <end position="2058"/>
    </location>
</feature>
<evidence type="ECO:0000256" key="3">
    <source>
        <dbReference type="ARBA" id="ARBA00022737"/>
    </source>
</evidence>
<dbReference type="InterPro" id="IPR016197">
    <property type="entry name" value="Chromo-like_dom_sf"/>
</dbReference>
<feature type="compositionally biased region" description="Basic and acidic residues" evidence="16">
    <location>
        <begin position="2205"/>
        <end position="2216"/>
    </location>
</feature>
<dbReference type="GO" id="GO:0005634">
    <property type="term" value="C:nucleus"/>
    <property type="evidence" value="ECO:0007669"/>
    <property type="project" value="UniProtKB-SubCell"/>
</dbReference>
<dbReference type="Gene3D" id="3.30.40.10">
    <property type="entry name" value="Zinc/RING finger domain, C3HC4 (zinc finger)"/>
    <property type="match status" value="1"/>
</dbReference>
<feature type="compositionally biased region" description="Acidic residues" evidence="16">
    <location>
        <begin position="2262"/>
        <end position="2274"/>
    </location>
</feature>
<dbReference type="SMART" id="SM00297">
    <property type="entry name" value="BROMO"/>
    <property type="match status" value="3"/>
</dbReference>
<dbReference type="Pfam" id="PF00385">
    <property type="entry name" value="Chromo"/>
    <property type="match status" value="1"/>
</dbReference>
<dbReference type="InterPro" id="IPR049730">
    <property type="entry name" value="SNF2/RAD54-like_C"/>
</dbReference>
<feature type="region of interest" description="Disordered" evidence="16">
    <location>
        <begin position="1772"/>
        <end position="1869"/>
    </location>
</feature>
<dbReference type="InterPro" id="IPR001965">
    <property type="entry name" value="Znf_PHD"/>
</dbReference>
<dbReference type="InterPro" id="IPR001650">
    <property type="entry name" value="Helicase_C-like"/>
</dbReference>
<dbReference type="PANTHER" id="PTHR45623">
    <property type="entry name" value="CHROMODOMAIN-HELICASE-DNA-BINDING PROTEIN 3-RELATED-RELATED"/>
    <property type="match status" value="1"/>
</dbReference>
<dbReference type="SUPFAM" id="SSF47370">
    <property type="entry name" value="Bromodomain"/>
    <property type="match status" value="3"/>
</dbReference>
<evidence type="ECO:0000256" key="8">
    <source>
        <dbReference type="ARBA" id="ARBA00022840"/>
    </source>
</evidence>
<evidence type="ECO:0000256" key="9">
    <source>
        <dbReference type="ARBA" id="ARBA00023015"/>
    </source>
</evidence>
<dbReference type="GO" id="GO:0003677">
    <property type="term" value="F:DNA binding"/>
    <property type="evidence" value="ECO:0007669"/>
    <property type="project" value="UniProtKB-KW"/>
</dbReference>
<dbReference type="InterPro" id="IPR000330">
    <property type="entry name" value="SNF2_N"/>
</dbReference>
<dbReference type="InterPro" id="IPR038718">
    <property type="entry name" value="SNF2-like_sf"/>
</dbReference>
<dbReference type="InterPro" id="IPR011011">
    <property type="entry name" value="Znf_FYVE_PHD"/>
</dbReference>
<dbReference type="Gene3D" id="3.40.50.300">
    <property type="entry name" value="P-loop containing nucleotide triphosphate hydrolases"/>
    <property type="match status" value="1"/>
</dbReference>
<feature type="domain" description="Bromo" evidence="18">
    <location>
        <begin position="1939"/>
        <end position="2001"/>
    </location>
</feature>
<feature type="domain" description="Helicase C-terminal" evidence="22">
    <location>
        <begin position="1406"/>
        <end position="1586"/>
    </location>
</feature>
<evidence type="ECO:0000256" key="2">
    <source>
        <dbReference type="ARBA" id="ARBA00022723"/>
    </source>
</evidence>
<dbReference type="CDD" id="cd18793">
    <property type="entry name" value="SF2_C_SNF"/>
    <property type="match status" value="1"/>
</dbReference>
<evidence type="ECO:0000256" key="13">
    <source>
        <dbReference type="ARBA" id="ARBA00023242"/>
    </source>
</evidence>
<dbReference type="InterPro" id="IPR018359">
    <property type="entry name" value="Bromodomain_CS"/>
</dbReference>
<dbReference type="PROSITE" id="PS51058">
    <property type="entry name" value="ZF_CXXC"/>
    <property type="match status" value="1"/>
</dbReference>
<comment type="subcellular location">
    <subcellularLocation>
        <location evidence="1">Nucleus</location>
    </subcellularLocation>
</comment>
<keyword evidence="5 15" id="KW-0863">Zinc-finger</keyword>
<dbReference type="SUPFAM" id="SSF50156">
    <property type="entry name" value="PDZ domain-like"/>
    <property type="match status" value="1"/>
</dbReference>
<dbReference type="Pfam" id="PF00439">
    <property type="entry name" value="Bromodomain"/>
    <property type="match status" value="3"/>
</dbReference>
<feature type="compositionally biased region" description="Acidic residues" evidence="16">
    <location>
        <begin position="2307"/>
        <end position="2331"/>
    </location>
</feature>
<dbReference type="InterPro" id="IPR014001">
    <property type="entry name" value="Helicase_ATP-bd"/>
</dbReference>
<dbReference type="PROSITE" id="PS00598">
    <property type="entry name" value="CHROMO_1"/>
    <property type="match status" value="1"/>
</dbReference>
<dbReference type="Gene3D" id="3.40.50.10810">
    <property type="entry name" value="Tandem AAA-ATPase domain"/>
    <property type="match status" value="1"/>
</dbReference>
<evidence type="ECO:0000313" key="23">
    <source>
        <dbReference type="EMBL" id="CAD9357880.1"/>
    </source>
</evidence>
<feature type="domain" description="Bromo" evidence="18">
    <location>
        <begin position="2400"/>
        <end position="2466"/>
    </location>
</feature>
<dbReference type="InterPro" id="IPR001487">
    <property type="entry name" value="Bromodomain"/>
</dbReference>
<dbReference type="SUPFAM" id="SSF57903">
    <property type="entry name" value="FYVE/PHD zinc finger"/>
    <property type="match status" value="1"/>
</dbReference>
<evidence type="ECO:0000256" key="10">
    <source>
        <dbReference type="ARBA" id="ARBA00023117"/>
    </source>
</evidence>
<feature type="compositionally biased region" description="Basic and acidic residues" evidence="16">
    <location>
        <begin position="725"/>
        <end position="748"/>
    </location>
</feature>
<feature type="domain" description="Chromo" evidence="17">
    <location>
        <begin position="222"/>
        <end position="288"/>
    </location>
</feature>
<feature type="domain" description="CXXC-type" evidence="20">
    <location>
        <begin position="2082"/>
        <end position="2129"/>
    </location>
</feature>
<keyword evidence="13" id="KW-0539">Nucleus</keyword>
<dbReference type="InterPro" id="IPR036388">
    <property type="entry name" value="WH-like_DNA-bd_sf"/>
</dbReference>
<keyword evidence="8" id="KW-0067">ATP-binding</keyword>
<dbReference type="InterPro" id="IPR036427">
    <property type="entry name" value="Bromodomain-like_sf"/>
</dbReference>
<dbReference type="SMART" id="SM00490">
    <property type="entry name" value="HELICc"/>
    <property type="match status" value="1"/>
</dbReference>
<evidence type="ECO:0000256" key="4">
    <source>
        <dbReference type="ARBA" id="ARBA00022741"/>
    </source>
</evidence>
<dbReference type="GO" id="GO:0005524">
    <property type="term" value="F:ATP binding"/>
    <property type="evidence" value="ECO:0007669"/>
    <property type="project" value="UniProtKB-KW"/>
</dbReference>
<keyword evidence="4" id="KW-0547">Nucleotide-binding</keyword>
<dbReference type="SUPFAM" id="SSF54160">
    <property type="entry name" value="Chromo domain-like"/>
    <property type="match status" value="1"/>
</dbReference>
<dbReference type="Gene3D" id="2.40.50.40">
    <property type="match status" value="1"/>
</dbReference>
<dbReference type="PROSITE" id="PS50014">
    <property type="entry name" value="BROMODOMAIN_2"/>
    <property type="match status" value="3"/>
</dbReference>